<sequence length="222" mass="24697">MPLKAFYLGSSHSSSLAFHGKALLASLPGASSSPVSLASQTAPGMVGFLACLGAPDPREPPAAPPGSSAYNILVILDYQLQNCGPVTSRKIEAGENRDCSLASDHSSYHIPEGTIGRTSYHDGNLRWKPGVFSVFSHQSTRKQVVPFWCFLLISTRKQVVPFWRFLLISTRKQFRHRSSSPHRAAQIVPRVTSSVTFSLNYRVWNWLPLRRIFQSTLTIWRD</sequence>
<name>A0A6B0R2M6_9CETA</name>
<accession>A0A6B0R2M6</accession>
<evidence type="ECO:0000313" key="1">
    <source>
        <dbReference type="EMBL" id="MXQ84095.1"/>
    </source>
</evidence>
<comment type="caution">
    <text evidence="1">The sequence shown here is derived from an EMBL/GenBank/DDBJ whole genome shotgun (WGS) entry which is preliminary data.</text>
</comment>
<evidence type="ECO:0000313" key="2">
    <source>
        <dbReference type="Proteomes" id="UP000322234"/>
    </source>
</evidence>
<organism evidence="1 2">
    <name type="scientific">Bos mutus</name>
    <name type="common">wild yak</name>
    <dbReference type="NCBI Taxonomy" id="72004"/>
    <lineage>
        <taxon>Eukaryota</taxon>
        <taxon>Metazoa</taxon>
        <taxon>Chordata</taxon>
        <taxon>Craniata</taxon>
        <taxon>Vertebrata</taxon>
        <taxon>Euteleostomi</taxon>
        <taxon>Mammalia</taxon>
        <taxon>Eutheria</taxon>
        <taxon>Laurasiatheria</taxon>
        <taxon>Artiodactyla</taxon>
        <taxon>Ruminantia</taxon>
        <taxon>Pecora</taxon>
        <taxon>Bovidae</taxon>
        <taxon>Bovinae</taxon>
        <taxon>Bos</taxon>
    </lineage>
</organism>
<proteinExistence type="predicted"/>
<keyword evidence="2" id="KW-1185">Reference proteome</keyword>
<dbReference type="EMBL" id="VBQZ03000019">
    <property type="protein sequence ID" value="MXQ84095.1"/>
    <property type="molecule type" value="Genomic_DNA"/>
</dbReference>
<dbReference type="AlphaFoldDB" id="A0A6B0R2M6"/>
<reference evidence="1" key="1">
    <citation type="submission" date="2019-10" db="EMBL/GenBank/DDBJ databases">
        <title>The sequence and de novo assembly of the wild yak genome.</title>
        <authorList>
            <person name="Liu Y."/>
        </authorList>
    </citation>
    <scope>NUCLEOTIDE SEQUENCE [LARGE SCALE GENOMIC DNA]</scope>
    <source>
        <strain evidence="1">WY2019</strain>
    </source>
</reference>
<protein>
    <submittedName>
        <fullName evidence="1">Uncharacterized protein</fullName>
    </submittedName>
</protein>
<dbReference type="Proteomes" id="UP000322234">
    <property type="component" value="Unassembled WGS sequence"/>
</dbReference>
<gene>
    <name evidence="1" type="ORF">E5288_WYG012154</name>
</gene>